<sequence length="169" mass="18911">MKPDKHLIAAILSALLTLVAGVACGSEIYKWTGDDGVTHYAEAPPETSFSSLEILDVSVPEPAPPATTIYQPVLDVANSIEASRLERERARLERKKILLQERELQQSQLAAQPSYYRNNAVGPAYYPPRYRYPPRPYPPGYWRYPMPTPHQGGDRPGRDGGSARAFFNR</sequence>
<dbReference type="PROSITE" id="PS51257">
    <property type="entry name" value="PROKAR_LIPOPROTEIN"/>
    <property type="match status" value="1"/>
</dbReference>
<dbReference type="RefSeq" id="WP_132972072.1">
    <property type="nucleotide sequence ID" value="NZ_SMFX01000001.1"/>
</dbReference>
<evidence type="ECO:0000256" key="1">
    <source>
        <dbReference type="SAM" id="MobiDB-lite"/>
    </source>
</evidence>
<comment type="caution">
    <text evidence="3">The sequence shown here is derived from an EMBL/GenBank/DDBJ whole genome shotgun (WGS) entry which is preliminary data.</text>
</comment>
<accession>A0A4R1HM06</accession>
<feature type="region of interest" description="Disordered" evidence="1">
    <location>
        <begin position="143"/>
        <end position="169"/>
    </location>
</feature>
<dbReference type="Proteomes" id="UP000295707">
    <property type="component" value="Unassembled WGS sequence"/>
</dbReference>
<evidence type="ECO:0000313" key="3">
    <source>
        <dbReference type="EMBL" id="TCK18252.1"/>
    </source>
</evidence>
<keyword evidence="4" id="KW-1185">Reference proteome</keyword>
<dbReference type="Pfam" id="PF13511">
    <property type="entry name" value="DUF4124"/>
    <property type="match status" value="1"/>
</dbReference>
<dbReference type="AlphaFoldDB" id="A0A4R1HM06"/>
<evidence type="ECO:0000313" key="4">
    <source>
        <dbReference type="Proteomes" id="UP000295707"/>
    </source>
</evidence>
<evidence type="ECO:0000259" key="2">
    <source>
        <dbReference type="Pfam" id="PF13511"/>
    </source>
</evidence>
<reference evidence="3 4" key="1">
    <citation type="submission" date="2019-03" db="EMBL/GenBank/DDBJ databases">
        <title>Genomic Encyclopedia of Type Strains, Phase IV (KMG-IV): sequencing the most valuable type-strain genomes for metagenomic binning, comparative biology and taxonomic classification.</title>
        <authorList>
            <person name="Goeker M."/>
        </authorList>
    </citation>
    <scope>NUCLEOTIDE SEQUENCE [LARGE SCALE GENOMIC DNA]</scope>
    <source>
        <strain evidence="3 4">DSM 19610</strain>
    </source>
</reference>
<protein>
    <submittedName>
        <fullName evidence="3">Uncharacterized protein DUF4124</fullName>
    </submittedName>
</protein>
<feature type="domain" description="DUF4124" evidence="2">
    <location>
        <begin position="15"/>
        <end position="67"/>
    </location>
</feature>
<dbReference type="OrthoDB" id="7062774at2"/>
<name>A0A4R1HM06_9GAMM</name>
<organism evidence="3 4">
    <name type="scientific">Thiogranum longum</name>
    <dbReference type="NCBI Taxonomy" id="1537524"/>
    <lineage>
        <taxon>Bacteria</taxon>
        <taxon>Pseudomonadati</taxon>
        <taxon>Pseudomonadota</taxon>
        <taxon>Gammaproteobacteria</taxon>
        <taxon>Chromatiales</taxon>
        <taxon>Ectothiorhodospiraceae</taxon>
        <taxon>Thiogranum</taxon>
    </lineage>
</organism>
<gene>
    <name evidence="3" type="ORF">DFR30_1527</name>
</gene>
<dbReference type="InterPro" id="IPR025392">
    <property type="entry name" value="DUF4124"/>
</dbReference>
<proteinExistence type="predicted"/>
<dbReference type="EMBL" id="SMFX01000001">
    <property type="protein sequence ID" value="TCK18252.1"/>
    <property type="molecule type" value="Genomic_DNA"/>
</dbReference>